<dbReference type="RefSeq" id="WP_127197164.1">
    <property type="nucleotide sequence ID" value="NZ_RZNX01000001.1"/>
</dbReference>
<organism evidence="1 2">
    <name type="scientific">Paenibacillus zeisoli</name>
    <dbReference type="NCBI Taxonomy" id="2496267"/>
    <lineage>
        <taxon>Bacteria</taxon>
        <taxon>Bacillati</taxon>
        <taxon>Bacillota</taxon>
        <taxon>Bacilli</taxon>
        <taxon>Bacillales</taxon>
        <taxon>Paenibacillaceae</taxon>
        <taxon>Paenibacillus</taxon>
    </lineage>
</organism>
<comment type="caution">
    <text evidence="1">The sequence shown here is derived from an EMBL/GenBank/DDBJ whole genome shotgun (WGS) entry which is preliminary data.</text>
</comment>
<reference evidence="1 2" key="1">
    <citation type="submission" date="2018-12" db="EMBL/GenBank/DDBJ databases">
        <authorList>
            <person name="Sun L."/>
            <person name="Chen Z."/>
        </authorList>
    </citation>
    <scope>NUCLEOTIDE SEQUENCE [LARGE SCALE GENOMIC DNA]</scope>
    <source>
        <strain evidence="1 2">3-5-3</strain>
    </source>
</reference>
<dbReference type="AlphaFoldDB" id="A0A3S1BVV5"/>
<accession>A0A3S1BVV5</accession>
<sequence>MIESSLKGTYNAVFSLGANCQTAYQLRRLGLRSYAGPFDWFISSYHSGLIAVLENRFEDFMKLDQLKLVGQFKTCYCIKDEKYGIYSYHDFPVELPEERWADAYPEFHERQIRRQERFLQAATTMDRILFVRLNSSSEEALQLQHTLSDLTRRPFTLLIVNTREDAAPEICPESRHGIITAVLNKGSDWRGDNKGWEQLLQHITLQN</sequence>
<evidence type="ECO:0000313" key="2">
    <source>
        <dbReference type="Proteomes" id="UP000272464"/>
    </source>
</evidence>
<dbReference type="InterPro" id="IPR014903">
    <property type="entry name" value="DUF1796"/>
</dbReference>
<dbReference type="Pfam" id="PF08795">
    <property type="entry name" value="DUF1796"/>
    <property type="match status" value="1"/>
</dbReference>
<proteinExistence type="predicted"/>
<keyword evidence="2" id="KW-1185">Reference proteome</keyword>
<evidence type="ECO:0000313" key="1">
    <source>
        <dbReference type="EMBL" id="RUT35464.1"/>
    </source>
</evidence>
<evidence type="ECO:0008006" key="3">
    <source>
        <dbReference type="Google" id="ProtNLM"/>
    </source>
</evidence>
<dbReference type="OrthoDB" id="5326008at2"/>
<protein>
    <recommendedName>
        <fullName evidence="3">Peptidase</fullName>
    </recommendedName>
</protein>
<dbReference type="EMBL" id="RZNX01000001">
    <property type="protein sequence ID" value="RUT35464.1"/>
    <property type="molecule type" value="Genomic_DNA"/>
</dbReference>
<name>A0A3S1BVV5_9BACL</name>
<dbReference type="Proteomes" id="UP000272464">
    <property type="component" value="Unassembled WGS sequence"/>
</dbReference>
<gene>
    <name evidence="1" type="ORF">EJP77_00055</name>
</gene>